<dbReference type="CDD" id="cd02230">
    <property type="entry name" value="cupin_HP0902-like"/>
    <property type="match status" value="1"/>
</dbReference>
<dbReference type="PANTHER" id="PTHR37694:SF1">
    <property type="entry name" value="SLR8022 PROTEIN"/>
    <property type="match status" value="1"/>
</dbReference>
<dbReference type="RefSeq" id="WP_218282027.1">
    <property type="nucleotide sequence ID" value="NZ_CP078093.1"/>
</dbReference>
<dbReference type="EMBL" id="CP078093">
    <property type="protein sequence ID" value="QXM05328.1"/>
    <property type="molecule type" value="Genomic_DNA"/>
</dbReference>
<dbReference type="Proteomes" id="UP000886818">
    <property type="component" value="Chromosome"/>
</dbReference>
<dbReference type="InterPro" id="IPR013096">
    <property type="entry name" value="Cupin_2"/>
</dbReference>
<sequence>MGEKYIKNIDFEKVLDFKNLIEYVEGGVESRTLVQREDFSITLFAFDQGEGVSAYSMPGDTMIYVYEGKAEVVIDEDKKFILEKGKTIVVPPDVIHSFDAVEKSKILIIIVKPQKRGGDK</sequence>
<proteinExistence type="predicted"/>
<evidence type="ECO:0000313" key="2">
    <source>
        <dbReference type="EMBL" id="QXM05328.1"/>
    </source>
</evidence>
<feature type="domain" description="Cupin type-2" evidence="1">
    <location>
        <begin position="44"/>
        <end position="105"/>
    </location>
</feature>
<dbReference type="Pfam" id="PF07883">
    <property type="entry name" value="Cupin_2"/>
    <property type="match status" value="1"/>
</dbReference>
<keyword evidence="3" id="KW-1185">Reference proteome</keyword>
<reference evidence="2" key="1">
    <citation type="submission" date="2021-07" db="EMBL/GenBank/DDBJ databases">
        <title>Complete genome sequence of Crassaminicella sp. 143-21, isolated from a deep-sea hydrothermal vent.</title>
        <authorList>
            <person name="Li X."/>
        </authorList>
    </citation>
    <scope>NUCLEOTIDE SEQUENCE</scope>
    <source>
        <strain evidence="2">143-21</strain>
    </source>
</reference>
<organism evidence="2 3">
    <name type="scientific">Crassaminicella indica</name>
    <dbReference type="NCBI Taxonomy" id="2855394"/>
    <lineage>
        <taxon>Bacteria</taxon>
        <taxon>Bacillati</taxon>
        <taxon>Bacillota</taxon>
        <taxon>Clostridia</taxon>
        <taxon>Eubacteriales</taxon>
        <taxon>Clostridiaceae</taxon>
        <taxon>Crassaminicella</taxon>
    </lineage>
</organism>
<evidence type="ECO:0000313" key="3">
    <source>
        <dbReference type="Proteomes" id="UP000886818"/>
    </source>
</evidence>
<accession>A0ABX8R8I1</accession>
<protein>
    <submittedName>
        <fullName evidence="2">Cupin domain-containing protein</fullName>
    </submittedName>
</protein>
<name>A0ABX8R8I1_9CLOT</name>
<dbReference type="PANTHER" id="PTHR37694">
    <property type="entry name" value="SLR8022 PROTEIN"/>
    <property type="match status" value="1"/>
</dbReference>
<evidence type="ECO:0000259" key="1">
    <source>
        <dbReference type="Pfam" id="PF07883"/>
    </source>
</evidence>
<gene>
    <name evidence="2" type="ORF">KVH43_07965</name>
</gene>